<accession>A0A9D9EJL8</accession>
<evidence type="ECO:0000256" key="1">
    <source>
        <dbReference type="SAM" id="MobiDB-lite"/>
    </source>
</evidence>
<evidence type="ECO:0000313" key="3">
    <source>
        <dbReference type="EMBL" id="MBO8449331.1"/>
    </source>
</evidence>
<sequence>MKKSKIYSCLYALAVCAGLTAVLSGCSREDLDSSAGKDSTVFSVSPEFPTQKGATMTITHNGPDDCRYTGCVYSGSTTMQQAMDARIAQMKESAEDFRDLTFSGREYSTVVTGLQANREYSYVVFGVNEDFTVYGTPGSCTFTTQTGAGLFTVYDVTQGSEEESAIIQVMPRSGYEDRTYFVFWTADVTTPAEDLIKMKIESMAGEDFASVVRSGDQDFNIPGEIPSLKEGETLSKGGKYRAIAVGMYPDGVTYGIPSETVFKTNRGDLPYYSHQAWTVTYDGKGIYNNSVMGVMACENIRVTSTDTERFFISAVEGSRLSSFLDGSSTEEQKQAQLRTVIEEETELLRVQIEDDPYNTGASWADYTYTGTVQEPFPNIEDDSWWFGLAIGVDVDGIVTGEYSISAPFQAEVPTVTEEYSKWVGSWTVTGTYQDENGASVDITFDIEIDDIVPGVGYTVSGFGEVPGIMDEAITVPLVTVLYDSETGRLQWIGSFLGPVTIDEASQLSAYLYFAAVNGYDVITGDNFVMAETALEEDGHAVFSARPFELSDGTTFTPESMGYVADVPYAGYLLVSVNPDIESLTMVRKTDVPETGGGTVQEASAPGMGGGRLPAGMSLSEVKLANHSIL</sequence>
<protein>
    <recommendedName>
        <fullName evidence="5">Fibronectin type-III domain-containing protein</fullName>
    </recommendedName>
</protein>
<dbReference type="PROSITE" id="PS51257">
    <property type="entry name" value="PROKAR_LIPOPROTEIN"/>
    <property type="match status" value="1"/>
</dbReference>
<reference evidence="3" key="1">
    <citation type="submission" date="2020-10" db="EMBL/GenBank/DDBJ databases">
        <authorList>
            <person name="Gilroy R."/>
        </authorList>
    </citation>
    <scope>NUCLEOTIDE SEQUENCE</scope>
    <source>
        <strain evidence="3">20514</strain>
    </source>
</reference>
<comment type="caution">
    <text evidence="3">The sequence shown here is derived from an EMBL/GenBank/DDBJ whole genome shotgun (WGS) entry which is preliminary data.</text>
</comment>
<feature type="chain" id="PRO_5039711469" description="Fibronectin type-III domain-containing protein" evidence="2">
    <location>
        <begin position="25"/>
        <end position="629"/>
    </location>
</feature>
<evidence type="ECO:0000256" key="2">
    <source>
        <dbReference type="SAM" id="SignalP"/>
    </source>
</evidence>
<proteinExistence type="predicted"/>
<feature type="region of interest" description="Disordered" evidence="1">
    <location>
        <begin position="591"/>
        <end position="611"/>
    </location>
</feature>
<evidence type="ECO:0000313" key="4">
    <source>
        <dbReference type="Proteomes" id="UP000810252"/>
    </source>
</evidence>
<organism evidence="3 4">
    <name type="scientific">Candidatus Cryptobacteroides merdigallinarum</name>
    <dbReference type="NCBI Taxonomy" id="2840770"/>
    <lineage>
        <taxon>Bacteria</taxon>
        <taxon>Pseudomonadati</taxon>
        <taxon>Bacteroidota</taxon>
        <taxon>Bacteroidia</taxon>
        <taxon>Bacteroidales</taxon>
        <taxon>Candidatus Cryptobacteroides</taxon>
    </lineage>
</organism>
<feature type="signal peptide" evidence="2">
    <location>
        <begin position="1"/>
        <end position="24"/>
    </location>
</feature>
<dbReference type="EMBL" id="JADIMQ010000120">
    <property type="protein sequence ID" value="MBO8449331.1"/>
    <property type="molecule type" value="Genomic_DNA"/>
</dbReference>
<dbReference type="Proteomes" id="UP000810252">
    <property type="component" value="Unassembled WGS sequence"/>
</dbReference>
<name>A0A9D9EJL8_9BACT</name>
<gene>
    <name evidence="3" type="ORF">IAC29_08680</name>
</gene>
<keyword evidence="2" id="KW-0732">Signal</keyword>
<dbReference type="AlphaFoldDB" id="A0A9D9EJL8"/>
<evidence type="ECO:0008006" key="5">
    <source>
        <dbReference type="Google" id="ProtNLM"/>
    </source>
</evidence>
<reference evidence="3" key="2">
    <citation type="journal article" date="2021" name="PeerJ">
        <title>Extensive microbial diversity within the chicken gut microbiome revealed by metagenomics and culture.</title>
        <authorList>
            <person name="Gilroy R."/>
            <person name="Ravi A."/>
            <person name="Getino M."/>
            <person name="Pursley I."/>
            <person name="Horton D.L."/>
            <person name="Alikhan N.F."/>
            <person name="Baker D."/>
            <person name="Gharbi K."/>
            <person name="Hall N."/>
            <person name="Watson M."/>
            <person name="Adriaenssens E.M."/>
            <person name="Foster-Nyarko E."/>
            <person name="Jarju S."/>
            <person name="Secka A."/>
            <person name="Antonio M."/>
            <person name="Oren A."/>
            <person name="Chaudhuri R.R."/>
            <person name="La Ragione R."/>
            <person name="Hildebrand F."/>
            <person name="Pallen M.J."/>
        </authorList>
    </citation>
    <scope>NUCLEOTIDE SEQUENCE</scope>
    <source>
        <strain evidence="3">20514</strain>
    </source>
</reference>